<reference evidence="1 2" key="1">
    <citation type="journal article" date="2019" name="Sci. Rep.">
        <title>Orb-weaving spider Araneus ventricosus genome elucidates the spidroin gene catalogue.</title>
        <authorList>
            <person name="Kono N."/>
            <person name="Nakamura H."/>
            <person name="Ohtoshi R."/>
            <person name="Moran D.A.P."/>
            <person name="Shinohara A."/>
            <person name="Yoshida Y."/>
            <person name="Fujiwara M."/>
            <person name="Mori M."/>
            <person name="Tomita M."/>
            <person name="Arakawa K."/>
        </authorList>
    </citation>
    <scope>NUCLEOTIDE SEQUENCE [LARGE SCALE GENOMIC DNA]</scope>
</reference>
<name>A0A4Y2BSV4_ARAVE</name>
<organism evidence="1 2">
    <name type="scientific">Araneus ventricosus</name>
    <name type="common">Orbweaver spider</name>
    <name type="synonym">Epeira ventricosa</name>
    <dbReference type="NCBI Taxonomy" id="182803"/>
    <lineage>
        <taxon>Eukaryota</taxon>
        <taxon>Metazoa</taxon>
        <taxon>Ecdysozoa</taxon>
        <taxon>Arthropoda</taxon>
        <taxon>Chelicerata</taxon>
        <taxon>Arachnida</taxon>
        <taxon>Araneae</taxon>
        <taxon>Araneomorphae</taxon>
        <taxon>Entelegynae</taxon>
        <taxon>Araneoidea</taxon>
        <taxon>Araneidae</taxon>
        <taxon>Araneus</taxon>
    </lineage>
</organism>
<dbReference type="OrthoDB" id="6431202at2759"/>
<evidence type="ECO:0000313" key="1">
    <source>
        <dbReference type="EMBL" id="GBL94769.1"/>
    </source>
</evidence>
<keyword evidence="2" id="KW-1185">Reference proteome</keyword>
<evidence type="ECO:0000313" key="2">
    <source>
        <dbReference type="Proteomes" id="UP000499080"/>
    </source>
</evidence>
<sequence>MLGRMQRKLWLICSINELGNAVPSTIFPGLKPCDIDFIPNMKEPFRGIRFRTVPEILQAVDAPFEQSTQQALLKVSYNLHIGGNGLYTMLVTTLKGSKTW</sequence>
<comment type="caution">
    <text evidence="1">The sequence shown here is derived from an EMBL/GenBank/DDBJ whole genome shotgun (WGS) entry which is preliminary data.</text>
</comment>
<dbReference type="EMBL" id="BGPR01000105">
    <property type="protein sequence ID" value="GBL94769.1"/>
    <property type="molecule type" value="Genomic_DNA"/>
</dbReference>
<protein>
    <submittedName>
        <fullName evidence="1">Uncharacterized protein</fullName>
    </submittedName>
</protein>
<accession>A0A4Y2BSV4</accession>
<dbReference type="AlphaFoldDB" id="A0A4Y2BSV4"/>
<dbReference type="Proteomes" id="UP000499080">
    <property type="component" value="Unassembled WGS sequence"/>
</dbReference>
<gene>
    <name evidence="1" type="ORF">AVEN_244751_1</name>
</gene>
<proteinExistence type="predicted"/>